<dbReference type="GeneID" id="37256438"/>
<keyword evidence="2" id="KW-1185">Reference proteome</keyword>
<name>A0A2L2SZF7_9HYPO</name>
<evidence type="ECO:0000313" key="1">
    <source>
        <dbReference type="EMBL" id="CEI60363.1"/>
    </source>
</evidence>
<dbReference type="Proteomes" id="UP000245910">
    <property type="component" value="Chromosome II"/>
</dbReference>
<dbReference type="OrthoDB" id="5392447at2759"/>
<sequence length="276" mass="32124">MPSISTRDEWIFSQASSSLEDLDNIFVSCHLDDAITLCHYLNGEMNAKSAARLITTIARREVIDDPDARTMTVFRIMRLLAASLIHFDQEHEMILGLLLAIQDLPCDGRIHWWKLPTFTSRWSNCYSEHRDMGNQKNVAFFKNAGYLEATMYLRGISGIEEEWAYGVINLVCLEMEEFEFEIHQVCEWLKVAGSKLVETLQPAKLKVFDRAVRGRSNKTYMIEVTMYEHWEHWKKRFLQVSHDEDFLSTESRQVAKECHEIMKGLVVEQPDPPTEE</sequence>
<organism evidence="1 2">
    <name type="scientific">Fusarium venenatum</name>
    <dbReference type="NCBI Taxonomy" id="56646"/>
    <lineage>
        <taxon>Eukaryota</taxon>
        <taxon>Fungi</taxon>
        <taxon>Dikarya</taxon>
        <taxon>Ascomycota</taxon>
        <taxon>Pezizomycotina</taxon>
        <taxon>Sordariomycetes</taxon>
        <taxon>Hypocreomycetidae</taxon>
        <taxon>Hypocreales</taxon>
        <taxon>Nectriaceae</taxon>
        <taxon>Fusarium</taxon>
    </lineage>
</organism>
<protein>
    <submittedName>
        <fullName evidence="1">Uncharacterized protein</fullName>
    </submittedName>
</protein>
<dbReference type="Pfam" id="PF12311">
    <property type="entry name" value="DUF3632"/>
    <property type="match status" value="1"/>
</dbReference>
<dbReference type="AlphaFoldDB" id="A0A2L2SZF7"/>
<proteinExistence type="predicted"/>
<reference evidence="2" key="1">
    <citation type="submission" date="2014-10" db="EMBL/GenBank/DDBJ databases">
        <authorList>
            <person name="King R."/>
        </authorList>
    </citation>
    <scope>NUCLEOTIDE SEQUENCE [LARGE SCALE GENOMIC DNA]</scope>
    <source>
        <strain evidence="2">A3/5</strain>
    </source>
</reference>
<dbReference type="KEGG" id="fvn:FVRRES_04799"/>
<dbReference type="InterPro" id="IPR022085">
    <property type="entry name" value="OpdG"/>
</dbReference>
<accession>A0A2L2SZF7</accession>
<dbReference type="EMBL" id="LN649230">
    <property type="protein sequence ID" value="CEI60363.1"/>
    <property type="molecule type" value="Genomic_DNA"/>
</dbReference>
<evidence type="ECO:0000313" key="2">
    <source>
        <dbReference type="Proteomes" id="UP000245910"/>
    </source>
</evidence>
<dbReference type="RefSeq" id="XP_025584083.1">
    <property type="nucleotide sequence ID" value="XM_025733147.2"/>
</dbReference>